<dbReference type="GO" id="GO:0005886">
    <property type="term" value="C:plasma membrane"/>
    <property type="evidence" value="ECO:0007669"/>
    <property type="project" value="TreeGrafter"/>
</dbReference>
<keyword evidence="2" id="KW-1133">Transmembrane helix</keyword>
<feature type="transmembrane region" description="Helical" evidence="2">
    <location>
        <begin position="90"/>
        <end position="113"/>
    </location>
</feature>
<dbReference type="GO" id="GO:0022857">
    <property type="term" value="F:transmembrane transporter activity"/>
    <property type="evidence" value="ECO:0007669"/>
    <property type="project" value="TreeGrafter"/>
</dbReference>
<feature type="transmembrane region" description="Helical" evidence="2">
    <location>
        <begin position="283"/>
        <end position="305"/>
    </location>
</feature>
<evidence type="ECO:0000256" key="2">
    <source>
        <dbReference type="SAM" id="Phobius"/>
    </source>
</evidence>
<accession>A0A916UVK6</accession>
<feature type="transmembrane region" description="Helical" evidence="2">
    <location>
        <begin position="58"/>
        <end position="78"/>
    </location>
</feature>
<protein>
    <submittedName>
        <fullName evidence="3">Branched-chain amino acid ABC transporter permease</fullName>
    </submittedName>
</protein>
<gene>
    <name evidence="3" type="ORF">GCM10010994_51470</name>
</gene>
<keyword evidence="1" id="KW-0813">Transport</keyword>
<evidence type="ECO:0000256" key="1">
    <source>
        <dbReference type="ARBA" id="ARBA00022448"/>
    </source>
</evidence>
<keyword evidence="2" id="KW-0812">Transmembrane</keyword>
<dbReference type="Proteomes" id="UP000637002">
    <property type="component" value="Unassembled WGS sequence"/>
</dbReference>
<dbReference type="CDD" id="cd06582">
    <property type="entry name" value="TM_PBP1_LivH_like"/>
    <property type="match status" value="1"/>
</dbReference>
<sequence length="346" mass="35498">MTFDIAAVLFQDGVANGAVYVLLATVLVLVFTVTRIVFVPQGDLIAFSALTLAAFEAGHTPGTVWILALGAALALILAGGKAAGERNLAGLASAALWFGAVPAAIVLTALFLVPKEAPLLWKMAVTCALITCLGPILYRLVFEPIAAASPLVLLIAAVAAHFGLSSIGLHVFGAEGVRTPGFAGPPLVVGDLVVTRQTVGVIASSLVLVGLLSLFFRRSLSGKALLAAAHNRRGAELIGVSATAAGRTAFIVAGLIGAISGILIGPMTTLYYDSGFILGLKGFVGAIVGALAIYPLAALGALLVGLVEAFASFWASAYRDVIVFTLITPVLFWRSLASPHVEEEAE</sequence>
<feature type="transmembrane region" description="Helical" evidence="2">
    <location>
        <begin position="317"/>
        <end position="336"/>
    </location>
</feature>
<dbReference type="EMBL" id="BMGG01000010">
    <property type="protein sequence ID" value="GGC87243.1"/>
    <property type="molecule type" value="Genomic_DNA"/>
</dbReference>
<organism evidence="3 4">
    <name type="scientific">Chelatococcus reniformis</name>
    <dbReference type="NCBI Taxonomy" id="1494448"/>
    <lineage>
        <taxon>Bacteria</taxon>
        <taxon>Pseudomonadati</taxon>
        <taxon>Pseudomonadota</taxon>
        <taxon>Alphaproteobacteria</taxon>
        <taxon>Hyphomicrobiales</taxon>
        <taxon>Chelatococcaceae</taxon>
        <taxon>Chelatococcus</taxon>
    </lineage>
</organism>
<dbReference type="PANTHER" id="PTHR11795:SF450">
    <property type="entry name" value="ABC TRANSPORTER PERMEASE PROTEIN"/>
    <property type="match status" value="1"/>
</dbReference>
<keyword evidence="4" id="KW-1185">Reference proteome</keyword>
<reference evidence="3" key="1">
    <citation type="journal article" date="2014" name="Int. J. Syst. Evol. Microbiol.">
        <title>Complete genome sequence of Corynebacterium casei LMG S-19264T (=DSM 44701T), isolated from a smear-ripened cheese.</title>
        <authorList>
            <consortium name="US DOE Joint Genome Institute (JGI-PGF)"/>
            <person name="Walter F."/>
            <person name="Albersmeier A."/>
            <person name="Kalinowski J."/>
            <person name="Ruckert C."/>
        </authorList>
    </citation>
    <scope>NUCLEOTIDE SEQUENCE</scope>
    <source>
        <strain evidence="3">CGMCC 1.12919</strain>
    </source>
</reference>
<dbReference type="AlphaFoldDB" id="A0A916UVK6"/>
<comment type="caution">
    <text evidence="3">The sequence shown here is derived from an EMBL/GenBank/DDBJ whole genome shotgun (WGS) entry which is preliminary data.</text>
</comment>
<evidence type="ECO:0000313" key="3">
    <source>
        <dbReference type="EMBL" id="GGC87243.1"/>
    </source>
</evidence>
<evidence type="ECO:0000313" key="4">
    <source>
        <dbReference type="Proteomes" id="UP000637002"/>
    </source>
</evidence>
<dbReference type="InterPro" id="IPR052157">
    <property type="entry name" value="BCAA_transport_permease"/>
</dbReference>
<feature type="transmembrane region" description="Helical" evidence="2">
    <location>
        <begin position="119"/>
        <end position="138"/>
    </location>
</feature>
<name>A0A916UVK6_9HYPH</name>
<feature type="transmembrane region" description="Helical" evidence="2">
    <location>
        <begin position="150"/>
        <end position="173"/>
    </location>
</feature>
<dbReference type="RefSeq" id="WP_188612043.1">
    <property type="nucleotide sequence ID" value="NZ_BMGG01000010.1"/>
</dbReference>
<proteinExistence type="predicted"/>
<reference evidence="3" key="2">
    <citation type="submission" date="2020-09" db="EMBL/GenBank/DDBJ databases">
        <authorList>
            <person name="Sun Q."/>
            <person name="Zhou Y."/>
        </authorList>
    </citation>
    <scope>NUCLEOTIDE SEQUENCE</scope>
    <source>
        <strain evidence="3">CGMCC 1.12919</strain>
    </source>
</reference>
<dbReference type="PANTHER" id="PTHR11795">
    <property type="entry name" value="BRANCHED-CHAIN AMINO ACID TRANSPORT SYSTEM PERMEASE PROTEIN LIVH"/>
    <property type="match status" value="1"/>
</dbReference>
<feature type="transmembrane region" description="Helical" evidence="2">
    <location>
        <begin position="237"/>
        <end position="263"/>
    </location>
</feature>
<keyword evidence="2" id="KW-0472">Membrane</keyword>
<feature type="transmembrane region" description="Helical" evidence="2">
    <location>
        <begin position="193"/>
        <end position="216"/>
    </location>
</feature>
<feature type="transmembrane region" description="Helical" evidence="2">
    <location>
        <begin position="18"/>
        <end position="38"/>
    </location>
</feature>